<gene>
    <name evidence="8" type="ORF">B0J12DRAFT_581836</name>
</gene>
<dbReference type="Proteomes" id="UP000774617">
    <property type="component" value="Unassembled WGS sequence"/>
</dbReference>
<dbReference type="InterPro" id="IPR049326">
    <property type="entry name" value="Rhodopsin_dom_fungi"/>
</dbReference>
<dbReference type="PANTHER" id="PTHR33048:SF2">
    <property type="entry name" value="SRPK"/>
    <property type="match status" value="1"/>
</dbReference>
<dbReference type="EMBL" id="JAGTJR010000036">
    <property type="protein sequence ID" value="KAH7036337.1"/>
    <property type="molecule type" value="Genomic_DNA"/>
</dbReference>
<evidence type="ECO:0000256" key="4">
    <source>
        <dbReference type="ARBA" id="ARBA00023136"/>
    </source>
</evidence>
<evidence type="ECO:0000313" key="8">
    <source>
        <dbReference type="EMBL" id="KAH7036337.1"/>
    </source>
</evidence>
<dbReference type="InterPro" id="IPR052337">
    <property type="entry name" value="SAT4-like"/>
</dbReference>
<feature type="transmembrane region" description="Helical" evidence="6">
    <location>
        <begin position="6"/>
        <end position="23"/>
    </location>
</feature>
<dbReference type="Pfam" id="PF20684">
    <property type="entry name" value="Fung_rhodopsin"/>
    <property type="match status" value="1"/>
</dbReference>
<feature type="domain" description="Rhodopsin" evidence="7">
    <location>
        <begin position="23"/>
        <end position="275"/>
    </location>
</feature>
<feature type="transmembrane region" description="Helical" evidence="6">
    <location>
        <begin position="180"/>
        <end position="205"/>
    </location>
</feature>
<keyword evidence="3 6" id="KW-1133">Transmembrane helix</keyword>
<keyword evidence="9" id="KW-1185">Reference proteome</keyword>
<evidence type="ECO:0000256" key="2">
    <source>
        <dbReference type="ARBA" id="ARBA00022692"/>
    </source>
</evidence>
<accession>A0ABQ8FYF5</accession>
<feature type="transmembrane region" description="Helical" evidence="6">
    <location>
        <begin position="102"/>
        <end position="124"/>
    </location>
</feature>
<proteinExistence type="inferred from homology"/>
<evidence type="ECO:0000256" key="5">
    <source>
        <dbReference type="ARBA" id="ARBA00038359"/>
    </source>
</evidence>
<organism evidence="8 9">
    <name type="scientific">Macrophomina phaseolina</name>
    <dbReference type="NCBI Taxonomy" id="35725"/>
    <lineage>
        <taxon>Eukaryota</taxon>
        <taxon>Fungi</taxon>
        <taxon>Dikarya</taxon>
        <taxon>Ascomycota</taxon>
        <taxon>Pezizomycotina</taxon>
        <taxon>Dothideomycetes</taxon>
        <taxon>Dothideomycetes incertae sedis</taxon>
        <taxon>Botryosphaeriales</taxon>
        <taxon>Botryosphaeriaceae</taxon>
        <taxon>Macrophomina</taxon>
    </lineage>
</organism>
<dbReference type="PANTHER" id="PTHR33048">
    <property type="entry name" value="PTH11-LIKE INTEGRAL MEMBRANE PROTEIN (AFU_ORTHOLOGUE AFUA_5G11245)"/>
    <property type="match status" value="1"/>
</dbReference>
<reference evidence="8 9" key="1">
    <citation type="journal article" date="2021" name="Nat. Commun.">
        <title>Genetic determinants of endophytism in the Arabidopsis root mycobiome.</title>
        <authorList>
            <person name="Mesny F."/>
            <person name="Miyauchi S."/>
            <person name="Thiergart T."/>
            <person name="Pickel B."/>
            <person name="Atanasova L."/>
            <person name="Karlsson M."/>
            <person name="Huettel B."/>
            <person name="Barry K.W."/>
            <person name="Haridas S."/>
            <person name="Chen C."/>
            <person name="Bauer D."/>
            <person name="Andreopoulos W."/>
            <person name="Pangilinan J."/>
            <person name="LaButti K."/>
            <person name="Riley R."/>
            <person name="Lipzen A."/>
            <person name="Clum A."/>
            <person name="Drula E."/>
            <person name="Henrissat B."/>
            <person name="Kohler A."/>
            <person name="Grigoriev I.V."/>
            <person name="Martin F.M."/>
            <person name="Hacquard S."/>
        </authorList>
    </citation>
    <scope>NUCLEOTIDE SEQUENCE [LARGE SCALE GENOMIC DNA]</scope>
    <source>
        <strain evidence="8 9">MPI-SDFR-AT-0080</strain>
    </source>
</reference>
<comment type="subcellular location">
    <subcellularLocation>
        <location evidence="1">Membrane</location>
        <topology evidence="1">Multi-pass membrane protein</topology>
    </subcellularLocation>
</comment>
<evidence type="ECO:0000259" key="7">
    <source>
        <dbReference type="Pfam" id="PF20684"/>
    </source>
</evidence>
<feature type="transmembrane region" description="Helical" evidence="6">
    <location>
        <begin position="43"/>
        <end position="62"/>
    </location>
</feature>
<protein>
    <recommendedName>
        <fullName evidence="7">Rhodopsin domain-containing protein</fullName>
    </recommendedName>
</protein>
<keyword evidence="4 6" id="KW-0472">Membrane</keyword>
<evidence type="ECO:0000313" key="9">
    <source>
        <dbReference type="Proteomes" id="UP000774617"/>
    </source>
</evidence>
<evidence type="ECO:0000256" key="1">
    <source>
        <dbReference type="ARBA" id="ARBA00004141"/>
    </source>
</evidence>
<comment type="similarity">
    <text evidence="5">Belongs to the SAT4 family.</text>
</comment>
<evidence type="ECO:0000256" key="3">
    <source>
        <dbReference type="ARBA" id="ARBA00022989"/>
    </source>
</evidence>
<evidence type="ECO:0000256" key="6">
    <source>
        <dbReference type="SAM" id="Phobius"/>
    </source>
</evidence>
<feature type="transmembrane region" description="Helical" evidence="6">
    <location>
        <begin position="136"/>
        <end position="160"/>
    </location>
</feature>
<feature type="transmembrane region" description="Helical" evidence="6">
    <location>
        <begin position="217"/>
        <end position="239"/>
    </location>
</feature>
<sequence length="280" mass="31901">MEGRLLPLEVFTMLGIGVLVIMLRTLTRINTVGARNLQLDDYLMLAAAIIYALETCSAYFIMEWWDDLANSGMTREERIHLDPRSEEYYLRVGGSKTQLVNWSMYVLLLWTLKACMCLFYSRLTAGLPEFEIRVKLGYVLIGITWLATQLCILLGCQPFQASWQIYPEPSNFCQPAISKLNLYTTVVLNITTDIYLMSIPVPMLWKANLVTWRKFSLLIVFCGGVFVMLCGVMRCYIVLNNPTTGALKAGTWACRETFLAVLTTNAPVIYPVFRRNIARI</sequence>
<name>A0ABQ8FYF5_9PEZI</name>
<comment type="caution">
    <text evidence="8">The sequence shown here is derived from an EMBL/GenBank/DDBJ whole genome shotgun (WGS) entry which is preliminary data.</text>
</comment>
<feature type="non-terminal residue" evidence="8">
    <location>
        <position position="280"/>
    </location>
</feature>
<keyword evidence="2 6" id="KW-0812">Transmembrane</keyword>